<evidence type="ECO:0000256" key="3">
    <source>
        <dbReference type="ARBA" id="ARBA00023210"/>
    </source>
</evidence>
<dbReference type="SUPFAM" id="SSF63848">
    <property type="entry name" value="Cell-division inhibitor MinC, C-terminal domain"/>
    <property type="match status" value="1"/>
</dbReference>
<dbReference type="InterPro" id="IPR016098">
    <property type="entry name" value="CAP/MinC_C"/>
</dbReference>
<sequence length="184" mass="20832">MVNVRQKSLRAFIFTRSDDDEVIAYLRKNSILLSDFILIFSYEVGDNVLECLKELKLNFVQESDNCLHVAKEAKNKEEEKQETNDIPKTLVLHRNVRSGEEIISNSDITIFGNVNSGAIVQSMGNIQIFGEINGNIFCDGSYIIAGTVKEGNLLLNGTIIDRDSLMPDMKKIYKVDNEIKIERL</sequence>
<dbReference type="Pfam" id="PF03775">
    <property type="entry name" value="MinC_C"/>
    <property type="match status" value="1"/>
</dbReference>
<evidence type="ECO:0000256" key="2">
    <source>
        <dbReference type="ARBA" id="ARBA00022618"/>
    </source>
</evidence>
<keyword evidence="2" id="KW-0132">Cell division</keyword>
<keyword evidence="4" id="KW-0131">Cell cycle</keyword>
<evidence type="ECO:0000313" key="8">
    <source>
        <dbReference type="Proteomes" id="UP001210261"/>
    </source>
</evidence>
<organism evidence="7 8">
    <name type="scientific">Helicobacter ibis</name>
    <dbReference type="NCBI Taxonomy" id="2962633"/>
    <lineage>
        <taxon>Bacteria</taxon>
        <taxon>Pseudomonadati</taxon>
        <taxon>Campylobacterota</taxon>
        <taxon>Epsilonproteobacteria</taxon>
        <taxon>Campylobacterales</taxon>
        <taxon>Helicobacteraceae</taxon>
        <taxon>Helicobacter</taxon>
    </lineage>
</organism>
<dbReference type="Proteomes" id="UP001210261">
    <property type="component" value="Unassembled WGS sequence"/>
</dbReference>
<reference evidence="7 8" key="1">
    <citation type="submission" date="2023-01" db="EMBL/GenBank/DDBJ databases">
        <title>Description of Helicobacter ibis sp. nov. isolated from faecal droppings of black-faced ibis (Theristicus melanopis).</title>
        <authorList>
            <person name="Lopez-Cantillo M."/>
            <person name="Vidal-Veuthey B."/>
            <person name="Mella A."/>
            <person name="De La Haba R."/>
            <person name="Collado L."/>
        </authorList>
    </citation>
    <scope>NUCLEOTIDE SEQUENCE [LARGE SCALE GENOMIC DNA]</scope>
    <source>
        <strain evidence="7 8">A82</strain>
    </source>
</reference>
<comment type="similarity">
    <text evidence="1">Belongs to the MinC family.</text>
</comment>
<feature type="domain" description="Septum formation inhibitor MinC C-terminal" evidence="6">
    <location>
        <begin position="92"/>
        <end position="137"/>
    </location>
</feature>
<evidence type="ECO:0000259" key="6">
    <source>
        <dbReference type="Pfam" id="PF03775"/>
    </source>
</evidence>
<comment type="caution">
    <text evidence="7">The sequence shown here is derived from an EMBL/GenBank/DDBJ whole genome shotgun (WGS) entry which is preliminary data.</text>
</comment>
<dbReference type="EMBL" id="JAQHXR010000003">
    <property type="protein sequence ID" value="MDA3969334.1"/>
    <property type="molecule type" value="Genomic_DNA"/>
</dbReference>
<gene>
    <name evidence="7" type="ORF">PF021_06565</name>
</gene>
<dbReference type="InterPro" id="IPR005526">
    <property type="entry name" value="Septum_form_inhib_MinC_C"/>
</dbReference>
<evidence type="ECO:0000256" key="4">
    <source>
        <dbReference type="ARBA" id="ARBA00023306"/>
    </source>
</evidence>
<evidence type="ECO:0000256" key="1">
    <source>
        <dbReference type="ARBA" id="ARBA00006291"/>
    </source>
</evidence>
<keyword evidence="8" id="KW-1185">Reference proteome</keyword>
<evidence type="ECO:0000313" key="7">
    <source>
        <dbReference type="EMBL" id="MDA3969334.1"/>
    </source>
</evidence>
<dbReference type="Gene3D" id="2.160.20.70">
    <property type="match status" value="1"/>
</dbReference>
<dbReference type="PANTHER" id="PTHR34108:SF1">
    <property type="entry name" value="SEPTUM SITE-DETERMINING PROTEIN MINC"/>
    <property type="match status" value="1"/>
</dbReference>
<dbReference type="PANTHER" id="PTHR34108">
    <property type="entry name" value="SEPTUM SITE-DETERMINING PROTEIN MINC"/>
    <property type="match status" value="1"/>
</dbReference>
<protein>
    <submittedName>
        <fullName evidence="7">Septum site-determining protein MinC</fullName>
    </submittedName>
</protein>
<evidence type="ECO:0000256" key="5">
    <source>
        <dbReference type="ARBA" id="ARBA00025606"/>
    </source>
</evidence>
<name>A0ABT4VF54_9HELI</name>
<accession>A0ABT4VF54</accession>
<keyword evidence="3" id="KW-0717">Septation</keyword>
<dbReference type="RefSeq" id="WP_271021677.1">
    <property type="nucleotide sequence ID" value="NZ_JAQHXR010000003.1"/>
</dbReference>
<dbReference type="InterPro" id="IPR036145">
    <property type="entry name" value="MinC_C_sf"/>
</dbReference>
<dbReference type="InterPro" id="IPR013033">
    <property type="entry name" value="MinC"/>
</dbReference>
<comment type="function">
    <text evidence="5">Cell division inhibitor that blocks the formation of polar Z ring septums. Rapidly oscillates between the poles of the cell to destabilize FtsZ filaments that have formed before they mature into polar Z rings. Prevents FtsZ polymerization.</text>
</comment>
<proteinExistence type="inferred from homology"/>